<feature type="region of interest" description="Disordered" evidence="1">
    <location>
        <begin position="266"/>
        <end position="289"/>
    </location>
</feature>
<reference evidence="3" key="1">
    <citation type="submission" date="2015-09" db="EMBL/GenBank/DDBJ databases">
        <authorList>
            <consortium name="Pathogen Informatics"/>
        </authorList>
    </citation>
    <scope>NUCLEOTIDE SEQUENCE [LARGE SCALE GENOMIC DNA]</scope>
    <source>
        <strain evidence="3">Lake Konstanz</strain>
    </source>
</reference>
<name>A0A0S4KPW8_BODSA</name>
<accession>A0A0S4KPW8</accession>
<proteinExistence type="predicted"/>
<evidence type="ECO:0000313" key="2">
    <source>
        <dbReference type="EMBL" id="CUI15613.1"/>
    </source>
</evidence>
<feature type="compositionally biased region" description="Polar residues" evidence="1">
    <location>
        <begin position="55"/>
        <end position="67"/>
    </location>
</feature>
<feature type="region of interest" description="Disordered" evidence="1">
    <location>
        <begin position="161"/>
        <end position="220"/>
    </location>
</feature>
<evidence type="ECO:0000313" key="3">
    <source>
        <dbReference type="Proteomes" id="UP000051952"/>
    </source>
</evidence>
<sequence>MYSFKEPKDRSSSAKAATRSSRSVPDYAPPPSNSFLGRTHETAGASGPSEVADMQTHSRAPKTSVTSDMAAWKATVQAERQRRLIASQKREAASQQRRQDPVKGIHDDAHQRAMAARSSPVSQQHNERLHQFETAEQHRVVSGLQTTMSFDEYRSAILSTRPAGELVSTIPSSRSASRDSSHPPHGSLHLQRQPPSPADVPPQRRAPVGGSSPSPITIPHKWIDPMDVEYRPARSVVRQYREQEPSQYFLRKNVYGAVDQYTDQAASTYQRQASSTPRDRSSGVVSRSINKSSVVPLRPYKEPRAVWREAPMTPQYDFPTPRSTTLRNQHIAQRRRALEAAPDDICYGTIGRSSSLSSARPADRPTRTGHPQPFVRTQSATAVDHQRHTVVRPGSKDARLVGAPSPRPKVTAAISERLISPHHNGAKALKSRRQGGDGYGDDSVERYDNFEEDELDPVPLTFAPSPKMQFDESSSVAYGGLQGSPSTLRRHHPVASSPQQQPRPYFPGNNHDFRHGDASPGVDVSPPTPYRSAEYQPLTDSIDAADVSLDTPLRHNTSQTQERVPRGQEAPRNHFDDARRDHIVSVDASRETVKPAWSIPQPMVLPTMRSQRADLFQGISVFGGGGTRGDGAATSITEAEGNLRQSSVHDRLEQDLLARRNGRPSPQRLFAAAPSDGRVDELSTSRTLLRDLATKRVPR</sequence>
<feature type="region of interest" description="Disordered" evidence="1">
    <location>
        <begin position="84"/>
        <end position="135"/>
    </location>
</feature>
<dbReference type="VEuPathDB" id="TriTrypDB:BSAL_48685"/>
<keyword evidence="3" id="KW-1185">Reference proteome</keyword>
<feature type="region of interest" description="Disordered" evidence="1">
    <location>
        <begin position="419"/>
        <end position="534"/>
    </location>
</feature>
<protein>
    <submittedName>
        <fullName evidence="2">Uncharacterized protein</fullName>
    </submittedName>
</protein>
<feature type="region of interest" description="Disordered" evidence="1">
    <location>
        <begin position="350"/>
        <end position="384"/>
    </location>
</feature>
<feature type="compositionally biased region" description="Low complexity" evidence="1">
    <location>
        <begin position="13"/>
        <end position="23"/>
    </location>
</feature>
<dbReference type="AlphaFoldDB" id="A0A0S4KPW8"/>
<feature type="compositionally biased region" description="Basic and acidic residues" evidence="1">
    <location>
        <begin position="88"/>
        <end position="111"/>
    </location>
</feature>
<feature type="region of interest" description="Disordered" evidence="1">
    <location>
        <begin position="1"/>
        <end position="69"/>
    </location>
</feature>
<dbReference type="Proteomes" id="UP000051952">
    <property type="component" value="Unassembled WGS sequence"/>
</dbReference>
<feature type="compositionally biased region" description="Basic and acidic residues" evidence="1">
    <location>
        <begin position="125"/>
        <end position="135"/>
    </location>
</feature>
<organism evidence="2 3">
    <name type="scientific">Bodo saltans</name>
    <name type="common">Flagellated protozoan</name>
    <dbReference type="NCBI Taxonomy" id="75058"/>
    <lineage>
        <taxon>Eukaryota</taxon>
        <taxon>Discoba</taxon>
        <taxon>Euglenozoa</taxon>
        <taxon>Kinetoplastea</taxon>
        <taxon>Metakinetoplastina</taxon>
        <taxon>Eubodonida</taxon>
        <taxon>Bodonidae</taxon>
        <taxon>Bodo</taxon>
    </lineage>
</organism>
<feature type="region of interest" description="Disordered" evidence="1">
    <location>
        <begin position="552"/>
        <end position="574"/>
    </location>
</feature>
<dbReference type="EMBL" id="CYKH01002252">
    <property type="protein sequence ID" value="CUI15613.1"/>
    <property type="molecule type" value="Genomic_DNA"/>
</dbReference>
<feature type="region of interest" description="Disordered" evidence="1">
    <location>
        <begin position="657"/>
        <end position="682"/>
    </location>
</feature>
<feature type="compositionally biased region" description="Polar residues" evidence="1">
    <location>
        <begin position="266"/>
        <end position="276"/>
    </location>
</feature>
<feature type="compositionally biased region" description="Basic and acidic residues" evidence="1">
    <location>
        <begin position="1"/>
        <end position="12"/>
    </location>
</feature>
<gene>
    <name evidence="2" type="ORF">BSAL_48685</name>
</gene>
<feature type="compositionally biased region" description="Basic and acidic residues" evidence="1">
    <location>
        <begin position="563"/>
        <end position="574"/>
    </location>
</feature>
<evidence type="ECO:0000256" key="1">
    <source>
        <dbReference type="SAM" id="MobiDB-lite"/>
    </source>
</evidence>